<keyword evidence="3" id="KW-1185">Reference proteome</keyword>
<dbReference type="RefSeq" id="WP_150418093.1">
    <property type="nucleotide sequence ID" value="NZ_VYRZ01000001.1"/>
</dbReference>
<accession>A0A5J5IXE1</accession>
<feature type="transmembrane region" description="Helical" evidence="1">
    <location>
        <begin position="128"/>
        <end position="150"/>
    </location>
</feature>
<dbReference type="OrthoDB" id="5119249at2"/>
<feature type="transmembrane region" description="Helical" evidence="1">
    <location>
        <begin position="221"/>
        <end position="239"/>
    </location>
</feature>
<feature type="transmembrane region" description="Helical" evidence="1">
    <location>
        <begin position="157"/>
        <end position="179"/>
    </location>
</feature>
<dbReference type="AlphaFoldDB" id="A0A5J5IXE1"/>
<dbReference type="EMBL" id="VYRZ01000001">
    <property type="protein sequence ID" value="KAA9089462.1"/>
    <property type="molecule type" value="Genomic_DNA"/>
</dbReference>
<keyword evidence="1" id="KW-1133">Transmembrane helix</keyword>
<evidence type="ECO:0000313" key="2">
    <source>
        <dbReference type="EMBL" id="KAA9089462.1"/>
    </source>
</evidence>
<comment type="caution">
    <text evidence="2">The sequence shown here is derived from an EMBL/GenBank/DDBJ whole genome shotgun (WGS) entry which is preliminary data.</text>
</comment>
<proteinExistence type="predicted"/>
<evidence type="ECO:0000256" key="1">
    <source>
        <dbReference type="SAM" id="Phobius"/>
    </source>
</evidence>
<keyword evidence="1" id="KW-0472">Membrane</keyword>
<gene>
    <name evidence="2" type="ORF">F6B42_02995</name>
</gene>
<sequence length="253" mass="26114">MLSLWTIGPIVWIAAAALVVAIALLVAAAARARRRGDPSPVVSLALTLSAAWAAFGLLGAVISVIQNLAADAPRMSVPVAPFWPDLLPGVTIDAGPTAEVAGGGFMVAEVDVAGISPLARGLWTAGQALWTLIPTAIAALIAVACFQLLARRAFDRIIVRVTMATAVIVAAGGTAAQVLSDLAGSMASQELFARGSAQWTEIPGIDDPFAWWPEATLNVTLPFWPIAAGLGLAALAAVFRYGSRLERDTEGLV</sequence>
<dbReference type="Proteomes" id="UP000327039">
    <property type="component" value="Unassembled WGS sequence"/>
</dbReference>
<organism evidence="2 3">
    <name type="scientific">Microbacterium radiodurans</name>
    <dbReference type="NCBI Taxonomy" id="661398"/>
    <lineage>
        <taxon>Bacteria</taxon>
        <taxon>Bacillati</taxon>
        <taxon>Actinomycetota</taxon>
        <taxon>Actinomycetes</taxon>
        <taxon>Micrococcales</taxon>
        <taxon>Microbacteriaceae</taxon>
        <taxon>Microbacterium</taxon>
    </lineage>
</organism>
<feature type="transmembrane region" description="Helical" evidence="1">
    <location>
        <begin position="41"/>
        <end position="65"/>
    </location>
</feature>
<keyword evidence="1" id="KW-0812">Transmembrane</keyword>
<protein>
    <submittedName>
        <fullName evidence="2">Uncharacterized protein</fullName>
    </submittedName>
</protein>
<reference evidence="3" key="1">
    <citation type="submission" date="2019-09" db="EMBL/GenBank/DDBJ databases">
        <title>Mumia zhuanghuii sp. nov. isolated from the intestinal contents of plateau pika (Ochotona curzoniae) in the Qinghai-Tibet plateau of China.</title>
        <authorList>
            <person name="Tian Z."/>
        </authorList>
    </citation>
    <scope>NUCLEOTIDE SEQUENCE [LARGE SCALE GENOMIC DNA]</scope>
    <source>
        <strain evidence="3">DSM 25564</strain>
    </source>
</reference>
<name>A0A5J5IXE1_9MICO</name>
<feature type="transmembrane region" description="Helical" evidence="1">
    <location>
        <begin position="6"/>
        <end position="29"/>
    </location>
</feature>
<evidence type="ECO:0000313" key="3">
    <source>
        <dbReference type="Proteomes" id="UP000327039"/>
    </source>
</evidence>